<feature type="coiled-coil region" evidence="1">
    <location>
        <begin position="461"/>
        <end position="488"/>
    </location>
</feature>
<feature type="region of interest" description="Disordered" evidence="2">
    <location>
        <begin position="363"/>
        <end position="424"/>
    </location>
</feature>
<feature type="compositionally biased region" description="Low complexity" evidence="2">
    <location>
        <begin position="144"/>
        <end position="163"/>
    </location>
</feature>
<dbReference type="GeneID" id="63755848"/>
<feature type="region of interest" description="Disordered" evidence="2">
    <location>
        <begin position="51"/>
        <end position="164"/>
    </location>
</feature>
<sequence>MSSAASTTIILIRSMPLERKMSKPIGRSSSVRDPPTQRDFSAPAVLAADAEPYDTALPPMSSKDLVVSSRRPQGGIPRLPYPQNLTSIQGNAAGHRRTGSTLKTVMRKIFTRNRRSRTDEMDDPISDLHFGNNNTARTNDGKKSPGPSKSGSSLQSSQAQQPPETLTTLDAVLKQLDTEPRQRRATLPSLIFSDDGSRHALEEVINPRKKPSNRKLSPHANSDPDEMRHRQMRNVKRRSRSAEALRALSQEHRMSPIQWKRRGSVESEYIVSTAYGAASDSELSRPPTRSTVASASKPSAEVSVFEADEPEDEPGPISPGLPPNVGELISSMQNDDNASLEQRLTTLEVKLIDLEFAIARMQSGRTDTPTNSPNQKNNQDQSQHKRQKSKSSGRTPPESRDDSPTTEHVAGTDRPLSTSTIRPSISDIHRARALQAPSMVSLNSDSGAISVQQYSALVMLLRREQTARRNLEQQLSGLRDDVERLNRMARDSVGIGTMYPIRSFESQEYLRLRPDDSPPNSSPGQAEEKITSRYKSDSDSERDRERNHDRDRSGSDARTKDDRFRPWQATRRVEVANMI</sequence>
<dbReference type="Proteomes" id="UP000184356">
    <property type="component" value="Unassembled WGS sequence"/>
</dbReference>
<feature type="compositionally biased region" description="Polar residues" evidence="2">
    <location>
        <begin position="363"/>
        <end position="378"/>
    </location>
</feature>
<feature type="region of interest" description="Disordered" evidence="2">
    <location>
        <begin position="204"/>
        <end position="249"/>
    </location>
</feature>
<dbReference type="VEuPathDB" id="FungiDB:ASPSYDRAFT_1029216"/>
<dbReference type="STRING" id="1036612.A0A1L9TFI9"/>
<gene>
    <name evidence="3" type="ORF">ASPSYDRAFT_1029216</name>
</gene>
<reference evidence="4" key="1">
    <citation type="journal article" date="2017" name="Genome Biol.">
        <title>Comparative genomics reveals high biological diversity and specific adaptations in the industrially and medically important fungal genus Aspergillus.</title>
        <authorList>
            <person name="de Vries R.P."/>
            <person name="Riley R."/>
            <person name="Wiebenga A."/>
            <person name="Aguilar-Osorio G."/>
            <person name="Amillis S."/>
            <person name="Uchima C.A."/>
            <person name="Anderluh G."/>
            <person name="Asadollahi M."/>
            <person name="Askin M."/>
            <person name="Barry K."/>
            <person name="Battaglia E."/>
            <person name="Bayram O."/>
            <person name="Benocci T."/>
            <person name="Braus-Stromeyer S.A."/>
            <person name="Caldana C."/>
            <person name="Canovas D."/>
            <person name="Cerqueira G.C."/>
            <person name="Chen F."/>
            <person name="Chen W."/>
            <person name="Choi C."/>
            <person name="Clum A."/>
            <person name="Dos Santos R.A."/>
            <person name="Damasio A.R."/>
            <person name="Diallinas G."/>
            <person name="Emri T."/>
            <person name="Fekete E."/>
            <person name="Flipphi M."/>
            <person name="Freyberg S."/>
            <person name="Gallo A."/>
            <person name="Gournas C."/>
            <person name="Habgood R."/>
            <person name="Hainaut M."/>
            <person name="Harispe M.L."/>
            <person name="Henrissat B."/>
            <person name="Hilden K.S."/>
            <person name="Hope R."/>
            <person name="Hossain A."/>
            <person name="Karabika E."/>
            <person name="Karaffa L."/>
            <person name="Karanyi Z."/>
            <person name="Krasevec N."/>
            <person name="Kuo A."/>
            <person name="Kusch H."/>
            <person name="LaButti K."/>
            <person name="Lagendijk E.L."/>
            <person name="Lapidus A."/>
            <person name="Levasseur A."/>
            <person name="Lindquist E."/>
            <person name="Lipzen A."/>
            <person name="Logrieco A.F."/>
            <person name="MacCabe A."/>
            <person name="Maekelae M.R."/>
            <person name="Malavazi I."/>
            <person name="Melin P."/>
            <person name="Meyer V."/>
            <person name="Mielnichuk N."/>
            <person name="Miskei M."/>
            <person name="Molnar A.P."/>
            <person name="Mule G."/>
            <person name="Ngan C.Y."/>
            <person name="Orejas M."/>
            <person name="Orosz E."/>
            <person name="Ouedraogo J.P."/>
            <person name="Overkamp K.M."/>
            <person name="Park H.-S."/>
            <person name="Perrone G."/>
            <person name="Piumi F."/>
            <person name="Punt P.J."/>
            <person name="Ram A.F."/>
            <person name="Ramon A."/>
            <person name="Rauscher S."/>
            <person name="Record E."/>
            <person name="Riano-Pachon D.M."/>
            <person name="Robert V."/>
            <person name="Roehrig J."/>
            <person name="Ruller R."/>
            <person name="Salamov A."/>
            <person name="Salih N.S."/>
            <person name="Samson R.A."/>
            <person name="Sandor E."/>
            <person name="Sanguinetti M."/>
            <person name="Schuetze T."/>
            <person name="Sepcic K."/>
            <person name="Shelest E."/>
            <person name="Sherlock G."/>
            <person name="Sophianopoulou V."/>
            <person name="Squina F.M."/>
            <person name="Sun H."/>
            <person name="Susca A."/>
            <person name="Todd R.B."/>
            <person name="Tsang A."/>
            <person name="Unkles S.E."/>
            <person name="van de Wiele N."/>
            <person name="van Rossen-Uffink D."/>
            <person name="Oliveira J.V."/>
            <person name="Vesth T.C."/>
            <person name="Visser J."/>
            <person name="Yu J.-H."/>
            <person name="Zhou M."/>
            <person name="Andersen M.R."/>
            <person name="Archer D.B."/>
            <person name="Baker S.E."/>
            <person name="Benoit I."/>
            <person name="Brakhage A.A."/>
            <person name="Braus G.H."/>
            <person name="Fischer R."/>
            <person name="Frisvad J.C."/>
            <person name="Goldman G.H."/>
            <person name="Houbraken J."/>
            <person name="Oakley B."/>
            <person name="Pocsi I."/>
            <person name="Scazzocchio C."/>
            <person name="Seiboth B."/>
            <person name="vanKuyk P.A."/>
            <person name="Wortman J."/>
            <person name="Dyer P.S."/>
            <person name="Grigoriev I.V."/>
        </authorList>
    </citation>
    <scope>NUCLEOTIDE SEQUENCE [LARGE SCALE GENOMIC DNA]</scope>
    <source>
        <strain evidence="4">CBS 593.65</strain>
    </source>
</reference>
<evidence type="ECO:0000256" key="1">
    <source>
        <dbReference type="SAM" id="Coils"/>
    </source>
</evidence>
<protein>
    <submittedName>
        <fullName evidence="3">Uncharacterized protein</fullName>
    </submittedName>
</protein>
<name>A0A1L9TFI9_9EURO</name>
<organism evidence="3 4">
    <name type="scientific">Aspergillus sydowii CBS 593.65</name>
    <dbReference type="NCBI Taxonomy" id="1036612"/>
    <lineage>
        <taxon>Eukaryota</taxon>
        <taxon>Fungi</taxon>
        <taxon>Dikarya</taxon>
        <taxon>Ascomycota</taxon>
        <taxon>Pezizomycotina</taxon>
        <taxon>Eurotiomycetes</taxon>
        <taxon>Eurotiomycetidae</taxon>
        <taxon>Eurotiales</taxon>
        <taxon>Aspergillaceae</taxon>
        <taxon>Aspergillus</taxon>
        <taxon>Aspergillus subgen. Nidulantes</taxon>
    </lineage>
</organism>
<evidence type="ECO:0000313" key="4">
    <source>
        <dbReference type="Proteomes" id="UP000184356"/>
    </source>
</evidence>
<evidence type="ECO:0000313" key="3">
    <source>
        <dbReference type="EMBL" id="OJJ58141.1"/>
    </source>
</evidence>
<proteinExistence type="predicted"/>
<feature type="compositionally biased region" description="Basic and acidic residues" evidence="2">
    <location>
        <begin position="526"/>
        <end position="565"/>
    </location>
</feature>
<feature type="region of interest" description="Disordered" evidence="2">
    <location>
        <begin position="277"/>
        <end position="331"/>
    </location>
</feature>
<evidence type="ECO:0000256" key="2">
    <source>
        <dbReference type="SAM" id="MobiDB-lite"/>
    </source>
</evidence>
<feature type="compositionally biased region" description="Polar residues" evidence="2">
    <location>
        <begin position="287"/>
        <end position="297"/>
    </location>
</feature>
<feature type="compositionally biased region" description="Basic residues" evidence="2">
    <location>
        <begin position="230"/>
        <end position="239"/>
    </location>
</feature>
<accession>A0A1L9TFI9</accession>
<feature type="compositionally biased region" description="Basic residues" evidence="2">
    <location>
        <begin position="207"/>
        <end position="217"/>
    </location>
</feature>
<keyword evidence="4" id="KW-1185">Reference proteome</keyword>
<keyword evidence="1" id="KW-0175">Coiled coil</keyword>
<feature type="region of interest" description="Disordered" evidence="2">
    <location>
        <begin position="511"/>
        <end position="579"/>
    </location>
</feature>
<dbReference type="AlphaFoldDB" id="A0A1L9TFI9"/>
<dbReference type="RefSeq" id="XP_040701947.1">
    <property type="nucleotide sequence ID" value="XM_040839775.1"/>
</dbReference>
<dbReference type="OrthoDB" id="5428925at2759"/>
<feature type="compositionally biased region" description="Basic residues" evidence="2">
    <location>
        <begin position="105"/>
        <end position="115"/>
    </location>
</feature>
<dbReference type="EMBL" id="KV878587">
    <property type="protein sequence ID" value="OJJ58141.1"/>
    <property type="molecule type" value="Genomic_DNA"/>
</dbReference>